<dbReference type="AlphaFoldDB" id="A0A0H5Q5G1"/>
<protein>
    <submittedName>
        <fullName evidence="1">Uncharacterized protein</fullName>
    </submittedName>
</protein>
<sequence>MGQRAVGGNVWGDTLKRQITLTITETSRGVSNAVRVTEDGRLIVAKKSTRNWGEVTAKSPDDYLVRALFGAVNIEVRSWMQQEELPF</sequence>
<proteinExistence type="predicted"/>
<organism evidence="1">
    <name type="scientific">uncultured prokaryote</name>
    <dbReference type="NCBI Taxonomy" id="198431"/>
    <lineage>
        <taxon>unclassified sequences</taxon>
        <taxon>environmental samples</taxon>
    </lineage>
</organism>
<evidence type="ECO:0000313" key="1">
    <source>
        <dbReference type="EMBL" id="CRY97266.1"/>
    </source>
</evidence>
<reference evidence="1" key="2">
    <citation type="submission" date="2015-07" db="EMBL/GenBank/DDBJ databases">
        <title>Plasmids, circular viruses and viroids from rat gut.</title>
        <authorList>
            <person name="Jorgensen T.J."/>
            <person name="Hansen M.A."/>
            <person name="Xu Z."/>
            <person name="Tabak M.A."/>
            <person name="Sorensen S.J."/>
            <person name="Hansen L.H."/>
        </authorList>
    </citation>
    <scope>NUCLEOTIDE SEQUENCE</scope>
    <source>
        <strain evidence="1">RGFK1455</strain>
    </source>
</reference>
<name>A0A0H5Q5G1_9ZZZZ</name>
<reference evidence="1" key="1">
    <citation type="submission" date="2015-06" db="EMBL/GenBank/DDBJ databases">
        <authorList>
            <person name="Joergensen T."/>
        </authorList>
    </citation>
    <scope>NUCLEOTIDE SEQUENCE</scope>
    <source>
        <strain evidence="1">RGFK1455</strain>
    </source>
</reference>
<accession>A0A0H5Q5G1</accession>
<dbReference type="EMBL" id="LN853996">
    <property type="protein sequence ID" value="CRY97266.1"/>
    <property type="molecule type" value="Genomic_DNA"/>
</dbReference>